<evidence type="ECO:0000313" key="5">
    <source>
        <dbReference type="Proteomes" id="UP000784294"/>
    </source>
</evidence>
<sequence length="225" mass="25894">MFSCDDDFFNACENEPDYKEHPDFHSPEGDMEDLGRQFRDRFDASDSDAESDLHKNFKDPQEPSYACADNFPEPNIKDMNKETLLVRQNEEEKLTDNAKEAEKKRRLQSLELKEKGNDLYKESQFADAINKYTSALDICPLLFKKDRSQMLSNRAACNIKLKNVQLALADCDEALELDPTYVKCLQRRAELRESVDRLSEAYEDYQELLKIDPGNGKARVACAVS</sequence>
<accession>A0A3S5FFN2</accession>
<keyword evidence="2" id="KW-0175">Coiled coil</keyword>
<keyword evidence="1" id="KW-0802">TPR repeat</keyword>
<dbReference type="InterPro" id="IPR052769">
    <property type="entry name" value="TPR_domain_protein"/>
</dbReference>
<proteinExistence type="predicted"/>
<dbReference type="InterPro" id="IPR011990">
    <property type="entry name" value="TPR-like_helical_dom_sf"/>
</dbReference>
<comment type="caution">
    <text evidence="4">The sequence shown here is derived from an EMBL/GenBank/DDBJ whole genome shotgun (WGS) entry which is preliminary data.</text>
</comment>
<dbReference type="Pfam" id="PF00515">
    <property type="entry name" value="TPR_1"/>
    <property type="match status" value="1"/>
</dbReference>
<dbReference type="PANTHER" id="PTHR46014">
    <property type="entry name" value="TETRATRICOPEPTIDE REPEAT PROTEIN 1"/>
    <property type="match status" value="1"/>
</dbReference>
<dbReference type="EMBL" id="CAAALY010244747">
    <property type="protein sequence ID" value="VEL32845.1"/>
    <property type="molecule type" value="Genomic_DNA"/>
</dbReference>
<evidence type="ECO:0000256" key="1">
    <source>
        <dbReference type="PROSITE-ProRule" id="PRU00339"/>
    </source>
</evidence>
<feature type="region of interest" description="Disordered" evidence="3">
    <location>
        <begin position="14"/>
        <end position="76"/>
    </location>
</feature>
<evidence type="ECO:0000313" key="4">
    <source>
        <dbReference type="EMBL" id="VEL32845.1"/>
    </source>
</evidence>
<feature type="repeat" description="TPR" evidence="1">
    <location>
        <begin position="182"/>
        <end position="215"/>
    </location>
</feature>
<name>A0A3S5FFN2_9PLAT</name>
<dbReference type="SMART" id="SM00028">
    <property type="entry name" value="TPR"/>
    <property type="match status" value="3"/>
</dbReference>
<evidence type="ECO:0000256" key="2">
    <source>
        <dbReference type="SAM" id="Coils"/>
    </source>
</evidence>
<feature type="compositionally biased region" description="Basic and acidic residues" evidence="3">
    <location>
        <begin position="51"/>
        <end position="61"/>
    </location>
</feature>
<dbReference type="AlphaFoldDB" id="A0A3S5FFN2"/>
<dbReference type="Gene3D" id="1.25.40.10">
    <property type="entry name" value="Tetratricopeptide repeat domain"/>
    <property type="match status" value="1"/>
</dbReference>
<feature type="coiled-coil region" evidence="2">
    <location>
        <begin position="84"/>
        <end position="111"/>
    </location>
</feature>
<evidence type="ECO:0000256" key="3">
    <source>
        <dbReference type="SAM" id="MobiDB-lite"/>
    </source>
</evidence>
<dbReference type="SUPFAM" id="SSF48452">
    <property type="entry name" value="TPR-like"/>
    <property type="match status" value="1"/>
</dbReference>
<dbReference type="PANTHER" id="PTHR46014:SF1">
    <property type="entry name" value="TETRATRICOPEPTIDE REPEAT PROTEIN 1"/>
    <property type="match status" value="1"/>
</dbReference>
<protein>
    <submittedName>
        <fullName evidence="4">Uncharacterized protein</fullName>
    </submittedName>
</protein>
<dbReference type="InterPro" id="IPR019734">
    <property type="entry name" value="TPR_rpt"/>
</dbReference>
<organism evidence="4 5">
    <name type="scientific">Protopolystoma xenopodis</name>
    <dbReference type="NCBI Taxonomy" id="117903"/>
    <lineage>
        <taxon>Eukaryota</taxon>
        <taxon>Metazoa</taxon>
        <taxon>Spiralia</taxon>
        <taxon>Lophotrochozoa</taxon>
        <taxon>Platyhelminthes</taxon>
        <taxon>Monogenea</taxon>
        <taxon>Polyopisthocotylea</taxon>
        <taxon>Polystomatidea</taxon>
        <taxon>Polystomatidae</taxon>
        <taxon>Protopolystoma</taxon>
    </lineage>
</organism>
<dbReference type="PROSITE" id="PS50005">
    <property type="entry name" value="TPR"/>
    <property type="match status" value="1"/>
</dbReference>
<feature type="compositionally biased region" description="Basic and acidic residues" evidence="3">
    <location>
        <begin position="16"/>
        <end position="44"/>
    </location>
</feature>
<dbReference type="Proteomes" id="UP000784294">
    <property type="component" value="Unassembled WGS sequence"/>
</dbReference>
<dbReference type="OrthoDB" id="1872379at2759"/>
<keyword evidence="5" id="KW-1185">Reference proteome</keyword>
<gene>
    <name evidence="4" type="ORF">PXEA_LOCUS26285</name>
</gene>
<reference evidence="4" key="1">
    <citation type="submission" date="2018-11" db="EMBL/GenBank/DDBJ databases">
        <authorList>
            <consortium name="Pathogen Informatics"/>
        </authorList>
    </citation>
    <scope>NUCLEOTIDE SEQUENCE</scope>
</reference>